<evidence type="ECO:0000313" key="7">
    <source>
        <dbReference type="Proteomes" id="UP000298860"/>
    </source>
</evidence>
<dbReference type="RefSeq" id="WP_137812149.1">
    <property type="nucleotide sequence ID" value="NZ_BJFL01000002.1"/>
</dbReference>
<sequence length="536" mass="59776">MRWWQAGIIYHVYPRSFVDSGGDGIGDLAGITSRLDYLAALGVDAVWISPFYRSPMADFGYDVADHTDVDPLFGTLADFDALVAEAHRRKIRVLVDFVPNHTSDAHPWFRAARSSRDHPKRDWYLWADPAPGGGPPNNWRSVFGGPAWTLDERTGQYYYHAYLPEQPDLNWRHPEVRAAQCDVLRFWLRRGVDGFRVDACRQLVKDERLRDNPVNPDYHPGLPPYQALLPVFTAERPELLDVLGELRRTLDQHRGDGVLLGEMYLPVERLPRYYGANGEGLHLPSNTQLISCPYRAADIAALIRRYEAALPDHAWPNWMLGNHDRSRIATRVGAAQARVAAMLLLTLRGTPILYYGDEIGMTDVAVPEHLVRDPYARRVPHLAVGRDPERSPMQWSPGPHAGFCPPGATPWLPVSPDADRVNVARQDRDPASLLALYRRLIALRRAERALSVGRCTDVAAHGDVLTYRRTHADRDLLVALNLAGRPVTVPLPHPGRVLLGTDADRAGDHVEGTLPLRGDEGVILAPPRGCGPTASP</sequence>
<dbReference type="Gene3D" id="3.20.20.80">
    <property type="entry name" value="Glycosidases"/>
    <property type="match status" value="1"/>
</dbReference>
<dbReference type="InterPro" id="IPR045857">
    <property type="entry name" value="O16G_dom_2"/>
</dbReference>
<keyword evidence="2" id="KW-0378">Hydrolase</keyword>
<dbReference type="GO" id="GO:0009313">
    <property type="term" value="P:oligosaccharide catabolic process"/>
    <property type="evidence" value="ECO:0007669"/>
    <property type="project" value="TreeGrafter"/>
</dbReference>
<dbReference type="InterPro" id="IPR022567">
    <property type="entry name" value="DUF3459"/>
</dbReference>
<proteinExistence type="inferred from homology"/>
<dbReference type="GO" id="GO:0004556">
    <property type="term" value="F:alpha-amylase activity"/>
    <property type="evidence" value="ECO:0007669"/>
    <property type="project" value="TreeGrafter"/>
</dbReference>
<dbReference type="PANTHER" id="PTHR10357:SF179">
    <property type="entry name" value="NEUTRAL AND BASIC AMINO ACID TRANSPORT PROTEIN RBAT"/>
    <property type="match status" value="1"/>
</dbReference>
<feature type="domain" description="Glycosyl hydrolase family 13 catalytic" evidence="5">
    <location>
        <begin position="11"/>
        <end position="390"/>
    </location>
</feature>
<evidence type="ECO:0000313" key="6">
    <source>
        <dbReference type="EMBL" id="GDY28960.1"/>
    </source>
</evidence>
<dbReference type="SUPFAM" id="SSF51011">
    <property type="entry name" value="Glycosyl hydrolase domain"/>
    <property type="match status" value="1"/>
</dbReference>
<comment type="similarity">
    <text evidence="1">Belongs to the glycosyl hydrolase 13 family.</text>
</comment>
<feature type="region of interest" description="Disordered" evidence="4">
    <location>
        <begin position="511"/>
        <end position="536"/>
    </location>
</feature>
<dbReference type="EMBL" id="BJFL01000002">
    <property type="protein sequence ID" value="GDY28960.1"/>
    <property type="molecule type" value="Genomic_DNA"/>
</dbReference>
<dbReference type="FunFam" id="3.90.400.10:FF:000002">
    <property type="entry name" value="Sucrose isomerase"/>
    <property type="match status" value="1"/>
</dbReference>
<organism evidence="6 7">
    <name type="scientific">Gandjariella thermophila</name>
    <dbReference type="NCBI Taxonomy" id="1931992"/>
    <lineage>
        <taxon>Bacteria</taxon>
        <taxon>Bacillati</taxon>
        <taxon>Actinomycetota</taxon>
        <taxon>Actinomycetes</taxon>
        <taxon>Pseudonocardiales</taxon>
        <taxon>Pseudonocardiaceae</taxon>
        <taxon>Gandjariella</taxon>
    </lineage>
</organism>
<dbReference type="Pfam" id="PF11941">
    <property type="entry name" value="DUF3459"/>
    <property type="match status" value="1"/>
</dbReference>
<dbReference type="OrthoDB" id="9043248at2"/>
<keyword evidence="7" id="KW-1185">Reference proteome</keyword>
<dbReference type="Gene3D" id="3.90.400.10">
    <property type="entry name" value="Oligo-1,6-glucosidase, Domain 2"/>
    <property type="match status" value="1"/>
</dbReference>
<dbReference type="SUPFAM" id="SSF51445">
    <property type="entry name" value="(Trans)glycosidases"/>
    <property type="match status" value="1"/>
</dbReference>
<dbReference type="Proteomes" id="UP000298860">
    <property type="component" value="Unassembled WGS sequence"/>
</dbReference>
<dbReference type="InterPro" id="IPR006047">
    <property type="entry name" value="GH13_cat_dom"/>
</dbReference>
<gene>
    <name evidence="6" type="ORF">GTS_05930</name>
</gene>
<name>A0A4D4J1C6_9PSEU</name>
<dbReference type="SMART" id="SM00642">
    <property type="entry name" value="Aamy"/>
    <property type="match status" value="1"/>
</dbReference>
<dbReference type="PANTHER" id="PTHR10357">
    <property type="entry name" value="ALPHA-AMYLASE FAMILY MEMBER"/>
    <property type="match status" value="1"/>
</dbReference>
<dbReference type="AlphaFoldDB" id="A0A4D4J1C6"/>
<dbReference type="InterPro" id="IPR013780">
    <property type="entry name" value="Glyco_hydro_b"/>
</dbReference>
<reference evidence="7" key="1">
    <citation type="submission" date="2019-04" db="EMBL/GenBank/DDBJ databases">
        <title>Draft genome sequence of Pseudonocardiaceae bacterium SL3-2-4.</title>
        <authorList>
            <person name="Ningsih F."/>
            <person name="Yokota A."/>
            <person name="Sakai Y."/>
            <person name="Nanatani K."/>
            <person name="Yabe S."/>
            <person name="Oetari A."/>
            <person name="Sjamsuridzal W."/>
        </authorList>
    </citation>
    <scope>NUCLEOTIDE SEQUENCE [LARGE SCALE GENOMIC DNA]</scope>
    <source>
        <strain evidence="7">SL3-2-4</strain>
    </source>
</reference>
<protein>
    <submittedName>
        <fullName evidence="6">Alpha-amylase</fullName>
    </submittedName>
</protein>
<dbReference type="Pfam" id="PF00128">
    <property type="entry name" value="Alpha-amylase"/>
    <property type="match status" value="1"/>
</dbReference>
<dbReference type="InterPro" id="IPR017853">
    <property type="entry name" value="GH"/>
</dbReference>
<comment type="caution">
    <text evidence="6">The sequence shown here is derived from an EMBL/GenBank/DDBJ whole genome shotgun (WGS) entry which is preliminary data.</text>
</comment>
<evidence type="ECO:0000256" key="4">
    <source>
        <dbReference type="SAM" id="MobiDB-lite"/>
    </source>
</evidence>
<dbReference type="Gene3D" id="2.60.40.1180">
    <property type="entry name" value="Golgi alpha-mannosidase II"/>
    <property type="match status" value="1"/>
</dbReference>
<keyword evidence="3" id="KW-0326">Glycosidase</keyword>
<evidence type="ECO:0000259" key="5">
    <source>
        <dbReference type="SMART" id="SM00642"/>
    </source>
</evidence>
<dbReference type="CDD" id="cd11331">
    <property type="entry name" value="AmyAc_OligoGlu_like"/>
    <property type="match status" value="1"/>
</dbReference>
<evidence type="ECO:0000256" key="3">
    <source>
        <dbReference type="ARBA" id="ARBA00023295"/>
    </source>
</evidence>
<accession>A0A4D4J1C6</accession>
<evidence type="ECO:0000256" key="2">
    <source>
        <dbReference type="ARBA" id="ARBA00022801"/>
    </source>
</evidence>
<evidence type="ECO:0000256" key="1">
    <source>
        <dbReference type="ARBA" id="ARBA00008061"/>
    </source>
</evidence>